<gene>
    <name evidence="1" type="ORF">PPRIM_AZ9-3.1.T1640026</name>
</gene>
<dbReference type="PANTHER" id="PTHR39767">
    <property type="entry name" value="CALCIUM/CALMODULIN-BINDING MEMBRANE PROTEIN PCM4-RELATED"/>
    <property type="match status" value="1"/>
</dbReference>
<dbReference type="OMA" id="FWAIFNF"/>
<evidence type="ECO:0000313" key="2">
    <source>
        <dbReference type="Proteomes" id="UP000688137"/>
    </source>
</evidence>
<evidence type="ECO:0000313" key="1">
    <source>
        <dbReference type="EMBL" id="CAD8115391.1"/>
    </source>
</evidence>
<dbReference type="Proteomes" id="UP000688137">
    <property type="component" value="Unassembled WGS sequence"/>
</dbReference>
<keyword evidence="2" id="KW-1185">Reference proteome</keyword>
<protein>
    <submittedName>
        <fullName evidence="1">Uncharacterized protein</fullName>
    </submittedName>
</protein>
<comment type="caution">
    <text evidence="1">The sequence shown here is derived from an EMBL/GenBank/DDBJ whole genome shotgun (WGS) entry which is preliminary data.</text>
</comment>
<dbReference type="EMBL" id="CAJJDM010000171">
    <property type="protein sequence ID" value="CAD8115391.1"/>
    <property type="molecule type" value="Genomic_DNA"/>
</dbReference>
<dbReference type="AlphaFoldDB" id="A0A8S1QKB1"/>
<proteinExistence type="predicted"/>
<name>A0A8S1QKB1_PARPR</name>
<dbReference type="PANTHER" id="PTHR39767:SF2">
    <property type="entry name" value="CHROMOSOME UNDETERMINED SCAFFOLD_1, WHOLE GENOME SHOTGUN SEQUENCE"/>
    <property type="match status" value="1"/>
</dbReference>
<organism evidence="1 2">
    <name type="scientific">Paramecium primaurelia</name>
    <dbReference type="NCBI Taxonomy" id="5886"/>
    <lineage>
        <taxon>Eukaryota</taxon>
        <taxon>Sar</taxon>
        <taxon>Alveolata</taxon>
        <taxon>Ciliophora</taxon>
        <taxon>Intramacronucleata</taxon>
        <taxon>Oligohymenophorea</taxon>
        <taxon>Peniculida</taxon>
        <taxon>Parameciidae</taxon>
        <taxon>Paramecium</taxon>
    </lineage>
</organism>
<sequence>MSEAQYWTAEGVKTQNLIYDCAGSFLYGGYGIFGVGAKISKQLELPPHTKIKFNIDIWKLDDWYEEYIQIIIDEQIYKSQLLYYSQGSQLCGLLETNENELIIPIEISISHTAKFLNIIILSTVNEDGFNESWGIRNLQIQILPCPNLCTICDQEPIQICSTILIQEIKINEWYNQSDQPIQSSVCISSIKIQGGFGILDKNSVIKSSVNLSAPHYQIKVKLQLILIDIQSLINYFVLEIDDLITNIQLTSKSQLSLCGSSYQESIKNIDVSINHTNNNSIIKIRPIQLTGQNAYWGIISFDIFIIKCSDKNCLKCIEKDVCLECIDEWVVENDKCNRLQNPFKIKQIKVKQYKNILLDSQQQLKNESIILNKAQIFMDLTVTTQCNQNNYIQSNFIICHACEEKNIASFQFKCQFKLNQMITFSIKLEKLNITSEELLIIRNNSNYQVNQIFYNNEMKSETIFEIIQIQIQK</sequence>
<reference evidence="1" key="1">
    <citation type="submission" date="2021-01" db="EMBL/GenBank/DDBJ databases">
        <authorList>
            <consortium name="Genoscope - CEA"/>
            <person name="William W."/>
        </authorList>
    </citation>
    <scope>NUCLEOTIDE SEQUENCE</scope>
</reference>
<accession>A0A8S1QKB1</accession>